<sequence>EIPPEQTMWVISNEKGINGAASMLYENELHELAESLESDLYILPSSVHEVIAVSSDMGSPEMLAQMVVEVNMQEVSLDERLSNQVYHYDKDLRKLTLATDTPNKRLDGIVAEPPLVYDAKEKSR</sequence>
<name>A0A3E4WI63_9FIRM</name>
<gene>
    <name evidence="1" type="ORF">DXC13_16290</name>
</gene>
<dbReference type="AlphaFoldDB" id="A0A3E4WI63"/>
<dbReference type="Pfam" id="PF18941">
    <property type="entry name" value="DUF5688"/>
    <property type="match status" value="1"/>
</dbReference>
<dbReference type="RefSeq" id="WP_306769903.1">
    <property type="nucleotide sequence ID" value="NZ_QSTI01000085.1"/>
</dbReference>
<protein>
    <submittedName>
        <fullName evidence="1">Uncharacterized protein</fullName>
    </submittedName>
</protein>
<accession>A0A3E4WI63</accession>
<evidence type="ECO:0000313" key="2">
    <source>
        <dbReference type="Proteomes" id="UP000260717"/>
    </source>
</evidence>
<feature type="non-terminal residue" evidence="1">
    <location>
        <position position="1"/>
    </location>
</feature>
<organism evidence="1 2">
    <name type="scientific">Agathobacter rectalis</name>
    <dbReference type="NCBI Taxonomy" id="39491"/>
    <lineage>
        <taxon>Bacteria</taxon>
        <taxon>Bacillati</taxon>
        <taxon>Bacillota</taxon>
        <taxon>Clostridia</taxon>
        <taxon>Lachnospirales</taxon>
        <taxon>Lachnospiraceae</taxon>
        <taxon>Agathobacter</taxon>
    </lineage>
</organism>
<comment type="caution">
    <text evidence="1">The sequence shown here is derived from an EMBL/GenBank/DDBJ whole genome shotgun (WGS) entry which is preliminary data.</text>
</comment>
<proteinExistence type="predicted"/>
<evidence type="ECO:0000313" key="1">
    <source>
        <dbReference type="EMBL" id="RGM41956.1"/>
    </source>
</evidence>
<reference evidence="1 2" key="1">
    <citation type="submission" date="2018-08" db="EMBL/GenBank/DDBJ databases">
        <title>A genome reference for cultivated species of the human gut microbiota.</title>
        <authorList>
            <person name="Zou Y."/>
            <person name="Xue W."/>
            <person name="Luo G."/>
        </authorList>
    </citation>
    <scope>NUCLEOTIDE SEQUENCE [LARGE SCALE GENOMIC DNA]</scope>
    <source>
        <strain evidence="1 2">OM08-12AT</strain>
    </source>
</reference>
<dbReference type="EMBL" id="QSTI01000085">
    <property type="protein sequence ID" value="RGM41956.1"/>
    <property type="molecule type" value="Genomic_DNA"/>
</dbReference>
<dbReference type="InterPro" id="IPR043743">
    <property type="entry name" value="DUF5688"/>
</dbReference>
<dbReference type="Proteomes" id="UP000260717">
    <property type="component" value="Unassembled WGS sequence"/>
</dbReference>